<feature type="transmembrane region" description="Helical" evidence="1">
    <location>
        <begin position="6"/>
        <end position="25"/>
    </location>
</feature>
<feature type="transmembrane region" description="Helical" evidence="1">
    <location>
        <begin position="32"/>
        <end position="51"/>
    </location>
</feature>
<comment type="caution">
    <text evidence="2">The sequence shown here is derived from an EMBL/GenBank/DDBJ whole genome shotgun (WGS) entry which is preliminary data.</text>
</comment>
<name>A0A0W0VXU8_9GAMM</name>
<dbReference type="PATRIC" id="fig|466.6.peg.2602"/>
<dbReference type="EMBL" id="LNYL01000048">
    <property type="protein sequence ID" value="KTD24908.1"/>
    <property type="molecule type" value="Genomic_DNA"/>
</dbReference>
<evidence type="ECO:0008006" key="4">
    <source>
        <dbReference type="Google" id="ProtNLM"/>
    </source>
</evidence>
<keyword evidence="1" id="KW-0812">Transmembrane</keyword>
<keyword evidence="1" id="KW-0472">Membrane</keyword>
<reference evidence="2 3" key="1">
    <citation type="submission" date="2015-11" db="EMBL/GenBank/DDBJ databases">
        <title>Genomic analysis of 38 Legionella species identifies large and diverse effector repertoires.</title>
        <authorList>
            <person name="Burstein D."/>
            <person name="Amaro F."/>
            <person name="Zusman T."/>
            <person name="Lifshitz Z."/>
            <person name="Cohen O."/>
            <person name="Gilbert J.A."/>
            <person name="Pupko T."/>
            <person name="Shuman H.A."/>
            <person name="Segal G."/>
        </authorList>
    </citation>
    <scope>NUCLEOTIDE SEQUENCE [LARGE SCALE GENOMIC DNA]</scope>
    <source>
        <strain evidence="2 3">PX-1-G2-E2</strain>
    </source>
</reference>
<dbReference type="OrthoDB" id="5574397at2"/>
<feature type="transmembrane region" description="Helical" evidence="1">
    <location>
        <begin position="57"/>
        <end position="76"/>
    </location>
</feature>
<keyword evidence="3" id="KW-1185">Reference proteome</keyword>
<protein>
    <recommendedName>
        <fullName evidence="4">Transmembrane protein</fullName>
    </recommendedName>
</protein>
<feature type="transmembrane region" description="Helical" evidence="1">
    <location>
        <begin position="88"/>
        <end position="112"/>
    </location>
</feature>
<evidence type="ECO:0000313" key="2">
    <source>
        <dbReference type="EMBL" id="KTD24908.1"/>
    </source>
</evidence>
<accession>A0A0W0VXU8</accession>
<dbReference type="RefSeq" id="WP_058453146.1">
    <property type="nucleotide sequence ID" value="NZ_CAAAIB010000014.1"/>
</dbReference>
<dbReference type="AlphaFoldDB" id="A0A0W0VXU8"/>
<organism evidence="2 3">
    <name type="scientific">Legionella maceachernii</name>
    <dbReference type="NCBI Taxonomy" id="466"/>
    <lineage>
        <taxon>Bacteria</taxon>
        <taxon>Pseudomonadati</taxon>
        <taxon>Pseudomonadota</taxon>
        <taxon>Gammaproteobacteria</taxon>
        <taxon>Legionellales</taxon>
        <taxon>Legionellaceae</taxon>
        <taxon>Legionella</taxon>
    </lineage>
</organism>
<sequence length="113" mass="12546">MLLIAIVFFLLAAMFGIYLLSYVFAEKNTPKGVVITHGFLAFLGILLLILYSFFYTIPLFSLIFFIVAALGGGFMLKLDIFGKKIPKILALGHGVIALVGLLLLIAFFMNYFK</sequence>
<evidence type="ECO:0000313" key="3">
    <source>
        <dbReference type="Proteomes" id="UP000054908"/>
    </source>
</evidence>
<keyword evidence="1" id="KW-1133">Transmembrane helix</keyword>
<gene>
    <name evidence="2" type="ORF">Lmac_2445</name>
</gene>
<dbReference type="Proteomes" id="UP000054908">
    <property type="component" value="Unassembled WGS sequence"/>
</dbReference>
<proteinExistence type="predicted"/>
<evidence type="ECO:0000256" key="1">
    <source>
        <dbReference type="SAM" id="Phobius"/>
    </source>
</evidence>
<dbReference type="STRING" id="466.Lmac_2445"/>